<dbReference type="Proteomes" id="UP000198977">
    <property type="component" value="Unassembled WGS sequence"/>
</dbReference>
<name>A0A1I2ERA3_9RHOB</name>
<accession>A0A1I2ERA3</accession>
<dbReference type="AlphaFoldDB" id="A0A1I2ERA3"/>
<gene>
    <name evidence="2" type="ORF">SAMN04488523_11318</name>
</gene>
<feature type="chain" id="PRO_5011577863" evidence="1">
    <location>
        <begin position="20"/>
        <end position="173"/>
    </location>
</feature>
<evidence type="ECO:0000313" key="3">
    <source>
        <dbReference type="Proteomes" id="UP000198977"/>
    </source>
</evidence>
<dbReference type="EMBL" id="FOMW01000013">
    <property type="protein sequence ID" value="SFE94998.1"/>
    <property type="molecule type" value="Genomic_DNA"/>
</dbReference>
<dbReference type="OrthoDB" id="8592798at2"/>
<feature type="signal peptide" evidence="1">
    <location>
        <begin position="1"/>
        <end position="19"/>
    </location>
</feature>
<organism evidence="2 3">
    <name type="scientific">Sulfitobacter brevis</name>
    <dbReference type="NCBI Taxonomy" id="74348"/>
    <lineage>
        <taxon>Bacteria</taxon>
        <taxon>Pseudomonadati</taxon>
        <taxon>Pseudomonadota</taxon>
        <taxon>Alphaproteobacteria</taxon>
        <taxon>Rhodobacterales</taxon>
        <taxon>Roseobacteraceae</taxon>
        <taxon>Sulfitobacter</taxon>
    </lineage>
</organism>
<evidence type="ECO:0000256" key="1">
    <source>
        <dbReference type="SAM" id="SignalP"/>
    </source>
</evidence>
<reference evidence="2 3" key="1">
    <citation type="submission" date="2016-10" db="EMBL/GenBank/DDBJ databases">
        <authorList>
            <person name="de Groot N.N."/>
        </authorList>
    </citation>
    <scope>NUCLEOTIDE SEQUENCE [LARGE SCALE GENOMIC DNA]</scope>
    <source>
        <strain evidence="2 3">DSM 11443</strain>
    </source>
</reference>
<proteinExistence type="predicted"/>
<dbReference type="SUPFAM" id="SSF48452">
    <property type="entry name" value="TPR-like"/>
    <property type="match status" value="1"/>
</dbReference>
<dbReference type="Gene3D" id="1.25.40.10">
    <property type="entry name" value="Tetratricopeptide repeat domain"/>
    <property type="match status" value="1"/>
</dbReference>
<dbReference type="RefSeq" id="WP_093924912.1">
    <property type="nucleotide sequence ID" value="NZ_FOMW01000013.1"/>
</dbReference>
<dbReference type="STRING" id="74348.SAMN04488523_11318"/>
<dbReference type="Pfam" id="PF14559">
    <property type="entry name" value="TPR_19"/>
    <property type="match status" value="1"/>
</dbReference>
<keyword evidence="3" id="KW-1185">Reference proteome</keyword>
<sequence length="173" mass="18464">MRFLALAALSLALPAGLFAAGANEETAPPKPKCEDGQVYDKKTKTCVDAKDSRLDDDARYETVRQLAHAGRYSDAQTVLAEMEATDDRTLTYLGFTTRKLGDVAGGMAFYERALAANPANTLAHSYMGQALVEQGQISAALQHLRAIRAAGGSGTWAEASLRTAIATGQTFTY</sequence>
<dbReference type="InterPro" id="IPR011990">
    <property type="entry name" value="TPR-like_helical_dom_sf"/>
</dbReference>
<protein>
    <submittedName>
        <fullName evidence="2">Tetratricopeptide repeat-containing protein</fullName>
    </submittedName>
</protein>
<keyword evidence="1" id="KW-0732">Signal</keyword>
<evidence type="ECO:0000313" key="2">
    <source>
        <dbReference type="EMBL" id="SFE94998.1"/>
    </source>
</evidence>